<dbReference type="HOGENOM" id="CLU_2295137_0_0_1"/>
<sequence length="101" mass="11452">MSIPRPIQLDIIHRNQFKYLGIIATKSTRSRRAGKQPLISPAASLSIQLLFEIRDLKANPKCKHGDSVVSRTFQFQNPPLSSQMLQISGFTQHTIEDIHEN</sequence>
<protein>
    <submittedName>
        <fullName evidence="1">Uncharacterized protein</fullName>
    </submittedName>
</protein>
<proteinExistence type="predicted"/>
<accession>T1JJS8</accession>
<evidence type="ECO:0000313" key="2">
    <source>
        <dbReference type="Proteomes" id="UP000014500"/>
    </source>
</evidence>
<name>T1JJS8_STRMM</name>
<evidence type="ECO:0000313" key="1">
    <source>
        <dbReference type="EnsemblMetazoa" id="SMAR014108-PA"/>
    </source>
</evidence>
<dbReference type="Proteomes" id="UP000014500">
    <property type="component" value="Unassembled WGS sequence"/>
</dbReference>
<dbReference type="AlphaFoldDB" id="T1JJS8"/>
<dbReference type="EMBL" id="JH431869">
    <property type="status" value="NOT_ANNOTATED_CDS"/>
    <property type="molecule type" value="Genomic_DNA"/>
</dbReference>
<dbReference type="EnsemblMetazoa" id="SMAR014108-RA">
    <property type="protein sequence ID" value="SMAR014108-PA"/>
    <property type="gene ID" value="SMAR014108"/>
</dbReference>
<reference evidence="1" key="2">
    <citation type="submission" date="2015-02" db="UniProtKB">
        <authorList>
            <consortium name="EnsemblMetazoa"/>
        </authorList>
    </citation>
    <scope>IDENTIFICATION</scope>
</reference>
<organism evidence="1 2">
    <name type="scientific">Strigamia maritima</name>
    <name type="common">European centipede</name>
    <name type="synonym">Geophilus maritimus</name>
    <dbReference type="NCBI Taxonomy" id="126957"/>
    <lineage>
        <taxon>Eukaryota</taxon>
        <taxon>Metazoa</taxon>
        <taxon>Ecdysozoa</taxon>
        <taxon>Arthropoda</taxon>
        <taxon>Myriapoda</taxon>
        <taxon>Chilopoda</taxon>
        <taxon>Pleurostigmophora</taxon>
        <taxon>Geophilomorpha</taxon>
        <taxon>Linotaeniidae</taxon>
        <taxon>Strigamia</taxon>
    </lineage>
</organism>
<reference evidence="2" key="1">
    <citation type="submission" date="2011-05" db="EMBL/GenBank/DDBJ databases">
        <authorList>
            <person name="Richards S.R."/>
            <person name="Qu J."/>
            <person name="Jiang H."/>
            <person name="Jhangiani S.N."/>
            <person name="Agravi P."/>
            <person name="Goodspeed R."/>
            <person name="Gross S."/>
            <person name="Mandapat C."/>
            <person name="Jackson L."/>
            <person name="Mathew T."/>
            <person name="Pu L."/>
            <person name="Thornton R."/>
            <person name="Saada N."/>
            <person name="Wilczek-Boney K.B."/>
            <person name="Lee S."/>
            <person name="Kovar C."/>
            <person name="Wu Y."/>
            <person name="Scherer S.E."/>
            <person name="Worley K.C."/>
            <person name="Muzny D.M."/>
            <person name="Gibbs R."/>
        </authorList>
    </citation>
    <scope>NUCLEOTIDE SEQUENCE</scope>
    <source>
        <strain evidence="2">Brora</strain>
    </source>
</reference>
<keyword evidence="2" id="KW-1185">Reference proteome</keyword>